<comment type="similarity">
    <text evidence="2">Belongs to the ARR-like family.</text>
</comment>
<comment type="caution">
    <text evidence="11">The sequence shown here is derived from an EMBL/GenBank/DDBJ whole genome shotgun (WGS) entry which is preliminary data.</text>
</comment>
<keyword evidence="4" id="KW-0090">Biological rhythms</keyword>
<dbReference type="InterPro" id="IPR011006">
    <property type="entry name" value="CheY-like_superfamily"/>
</dbReference>
<dbReference type="PROSITE" id="PS50110">
    <property type="entry name" value="RESPONSE_REGULATORY"/>
    <property type="match status" value="1"/>
</dbReference>
<dbReference type="InterPro" id="IPR010402">
    <property type="entry name" value="CCT_domain"/>
</dbReference>
<evidence type="ECO:0000256" key="6">
    <source>
        <dbReference type="PROSITE-ProRule" id="PRU00169"/>
    </source>
</evidence>
<feature type="modified residue" description="4-aspartylphosphate" evidence="6">
    <location>
        <position position="92"/>
    </location>
</feature>
<dbReference type="EMBL" id="LGRX02032861">
    <property type="protein sequence ID" value="KAK3243423.1"/>
    <property type="molecule type" value="Genomic_DNA"/>
</dbReference>
<dbReference type="Proteomes" id="UP001190700">
    <property type="component" value="Unassembled WGS sequence"/>
</dbReference>
<dbReference type="SUPFAM" id="SSF52172">
    <property type="entry name" value="CheY-like"/>
    <property type="match status" value="1"/>
</dbReference>
<feature type="domain" description="Response regulatory" evidence="9">
    <location>
        <begin position="41"/>
        <end position="158"/>
    </location>
</feature>
<dbReference type="PANTHER" id="PTHR43874:SF7">
    <property type="entry name" value="TWO-COMPONENT RESPONSE REGULATOR ARR10"/>
    <property type="match status" value="1"/>
</dbReference>
<keyword evidence="6" id="KW-0597">Phosphoprotein</keyword>
<sequence length="511" mass="55082">MLDEASTTHTHHNTESIGILKLGRAYGLLRIVGQEAAFCARILLVDDDCSTRYILRAVLSKAGCAVQVASCGKEALALLQDKQSDFDAVLTDLRMPEGDGLDILHGLSPSRKLSVPVIVMSVEKAYEAQHQCLNAGAASYIVKPVQSASLLHLLRSLFSSRSAPMANGTLASQLTQQGLLLMHNHMVEMQLLSALPGGGALVPDAERCPPSGLTKLNHSRSRSAFSDFFPQEEEKPLKPVLSTPKVTTAEPAPMPTQHAPGQPQPGLVPVQPVSMPSQPVSMPAPPVSMPSQPLAMPAQPGPVPAQPRLLATQPGAVPAGLDPSGTLQFLPEASSRLEHLPPHPPNPVTSFGAQIPPSLPPYQWQSTAMFNNCPTFFMPFPPPPAPVKFNVASQPPHPCLLPLPSPRAIPPADTASSSSVSTDPGDTASSEYAAQVNRQEEMQLDSYSMKTKRDATRRALALSKFREKRKNLSFEKKVRYVSRKKLAENRPRVRGQFVKRNLPAMEVMLAT</sequence>
<dbReference type="GO" id="GO:0048511">
    <property type="term" value="P:rhythmic process"/>
    <property type="evidence" value="ECO:0007669"/>
    <property type="project" value="UniProtKB-KW"/>
</dbReference>
<keyword evidence="3" id="KW-0902">Two-component regulatory system</keyword>
<protein>
    <submittedName>
        <fullName evidence="11">Uncharacterized protein</fullName>
    </submittedName>
</protein>
<dbReference type="GO" id="GO:0005634">
    <property type="term" value="C:nucleus"/>
    <property type="evidence" value="ECO:0007669"/>
    <property type="project" value="UniProtKB-SubCell"/>
</dbReference>
<reference evidence="11 12" key="1">
    <citation type="journal article" date="2015" name="Genome Biol. Evol.">
        <title>Comparative Genomics of a Bacterivorous Green Alga Reveals Evolutionary Causalities and Consequences of Phago-Mixotrophic Mode of Nutrition.</title>
        <authorList>
            <person name="Burns J.A."/>
            <person name="Paasch A."/>
            <person name="Narechania A."/>
            <person name="Kim E."/>
        </authorList>
    </citation>
    <scope>NUCLEOTIDE SEQUENCE [LARGE SCALE GENOMIC DNA]</scope>
    <source>
        <strain evidence="11 12">PLY_AMNH</strain>
    </source>
</reference>
<feature type="domain" description="CCT" evidence="10">
    <location>
        <begin position="458"/>
        <end position="500"/>
    </location>
</feature>
<dbReference type="InterPro" id="IPR001789">
    <property type="entry name" value="Sig_transdc_resp-reg_receiver"/>
</dbReference>
<keyword evidence="12" id="KW-1185">Reference proteome</keyword>
<evidence type="ECO:0000313" key="11">
    <source>
        <dbReference type="EMBL" id="KAK3243423.1"/>
    </source>
</evidence>
<name>A0AAE0BWD7_9CHLO</name>
<evidence type="ECO:0000313" key="12">
    <source>
        <dbReference type="Proteomes" id="UP001190700"/>
    </source>
</evidence>
<dbReference type="Pfam" id="PF06203">
    <property type="entry name" value="CCT"/>
    <property type="match status" value="1"/>
</dbReference>
<gene>
    <name evidence="11" type="ORF">CYMTET_46921</name>
</gene>
<proteinExistence type="inferred from homology"/>
<dbReference type="Pfam" id="PF00072">
    <property type="entry name" value="Response_reg"/>
    <property type="match status" value="1"/>
</dbReference>
<evidence type="ECO:0000256" key="5">
    <source>
        <dbReference type="ARBA" id="ARBA00023242"/>
    </source>
</evidence>
<dbReference type="CDD" id="cd00156">
    <property type="entry name" value="REC"/>
    <property type="match status" value="1"/>
</dbReference>
<dbReference type="GO" id="GO:0000160">
    <property type="term" value="P:phosphorelay signal transduction system"/>
    <property type="evidence" value="ECO:0007669"/>
    <property type="project" value="UniProtKB-KW"/>
</dbReference>
<evidence type="ECO:0000256" key="8">
    <source>
        <dbReference type="SAM" id="MobiDB-lite"/>
    </source>
</evidence>
<evidence type="ECO:0000256" key="1">
    <source>
        <dbReference type="ARBA" id="ARBA00004123"/>
    </source>
</evidence>
<comment type="subcellular location">
    <subcellularLocation>
        <location evidence="1 7">Nucleus</location>
    </subcellularLocation>
</comment>
<dbReference type="PANTHER" id="PTHR43874">
    <property type="entry name" value="TWO-COMPONENT RESPONSE REGULATOR"/>
    <property type="match status" value="1"/>
</dbReference>
<feature type="compositionally biased region" description="Low complexity" evidence="8">
    <location>
        <begin position="260"/>
        <end position="281"/>
    </location>
</feature>
<dbReference type="InterPro" id="IPR045279">
    <property type="entry name" value="ARR-like"/>
</dbReference>
<evidence type="ECO:0000259" key="9">
    <source>
        <dbReference type="PROSITE" id="PS50110"/>
    </source>
</evidence>
<dbReference type="SMART" id="SM00448">
    <property type="entry name" value="REC"/>
    <property type="match status" value="1"/>
</dbReference>
<feature type="region of interest" description="Disordered" evidence="8">
    <location>
        <begin position="402"/>
        <end position="451"/>
    </location>
</feature>
<evidence type="ECO:0000259" key="10">
    <source>
        <dbReference type="PROSITE" id="PS51017"/>
    </source>
</evidence>
<organism evidence="11 12">
    <name type="scientific">Cymbomonas tetramitiformis</name>
    <dbReference type="NCBI Taxonomy" id="36881"/>
    <lineage>
        <taxon>Eukaryota</taxon>
        <taxon>Viridiplantae</taxon>
        <taxon>Chlorophyta</taxon>
        <taxon>Pyramimonadophyceae</taxon>
        <taxon>Pyramimonadales</taxon>
        <taxon>Pyramimonadaceae</taxon>
        <taxon>Cymbomonas</taxon>
    </lineage>
</organism>
<feature type="compositionally biased region" description="Low complexity" evidence="8">
    <location>
        <begin position="410"/>
        <end position="427"/>
    </location>
</feature>
<dbReference type="GO" id="GO:0009736">
    <property type="term" value="P:cytokinin-activated signaling pathway"/>
    <property type="evidence" value="ECO:0007669"/>
    <property type="project" value="InterPro"/>
</dbReference>
<evidence type="ECO:0000256" key="2">
    <source>
        <dbReference type="ARBA" id="ARBA00010330"/>
    </source>
</evidence>
<evidence type="ECO:0000256" key="3">
    <source>
        <dbReference type="ARBA" id="ARBA00023012"/>
    </source>
</evidence>
<feature type="region of interest" description="Disordered" evidence="8">
    <location>
        <begin position="227"/>
        <end position="302"/>
    </location>
</feature>
<accession>A0AAE0BWD7</accession>
<dbReference type="Gene3D" id="3.40.50.2300">
    <property type="match status" value="1"/>
</dbReference>
<dbReference type="AlphaFoldDB" id="A0AAE0BWD7"/>
<dbReference type="PROSITE" id="PS51017">
    <property type="entry name" value="CCT"/>
    <property type="match status" value="1"/>
</dbReference>
<evidence type="ECO:0000256" key="4">
    <source>
        <dbReference type="ARBA" id="ARBA00023108"/>
    </source>
</evidence>
<evidence type="ECO:0000256" key="7">
    <source>
        <dbReference type="PROSITE-ProRule" id="PRU00357"/>
    </source>
</evidence>
<keyword evidence="5 7" id="KW-0539">Nucleus</keyword>